<accession>A0A8J4WDZ8</accession>
<proteinExistence type="predicted"/>
<protein>
    <submittedName>
        <fullName evidence="1">Uncharacterized protein</fullName>
    </submittedName>
</protein>
<organism evidence="1 2">
    <name type="scientific">Paragonimus heterotremus</name>
    <dbReference type="NCBI Taxonomy" id="100268"/>
    <lineage>
        <taxon>Eukaryota</taxon>
        <taxon>Metazoa</taxon>
        <taxon>Spiralia</taxon>
        <taxon>Lophotrochozoa</taxon>
        <taxon>Platyhelminthes</taxon>
        <taxon>Trematoda</taxon>
        <taxon>Digenea</taxon>
        <taxon>Plagiorchiida</taxon>
        <taxon>Troglotremata</taxon>
        <taxon>Troglotrematidae</taxon>
        <taxon>Paragonimus</taxon>
    </lineage>
</organism>
<sequence>HCSRLLLLLEPPASEERCSPVSPRGPKGWSTTITDNQSSDCCLVCSLFECVPSLKVPLCVSARKQSTVNLYLLCALHYRIILF</sequence>
<reference evidence="1" key="1">
    <citation type="submission" date="2019-05" db="EMBL/GenBank/DDBJ databases">
        <title>Annotation for the trematode Paragonimus heterotremus.</title>
        <authorList>
            <person name="Choi Y.-J."/>
        </authorList>
    </citation>
    <scope>NUCLEOTIDE SEQUENCE</scope>
    <source>
        <strain evidence="1">LC</strain>
    </source>
</reference>
<dbReference type="Proteomes" id="UP000748531">
    <property type="component" value="Unassembled WGS sequence"/>
</dbReference>
<comment type="caution">
    <text evidence="1">The sequence shown here is derived from an EMBL/GenBank/DDBJ whole genome shotgun (WGS) entry which is preliminary data.</text>
</comment>
<dbReference type="OrthoDB" id="6304359at2759"/>
<dbReference type="EMBL" id="LUCH01008718">
    <property type="protein sequence ID" value="KAF5396246.1"/>
    <property type="molecule type" value="Genomic_DNA"/>
</dbReference>
<dbReference type="AlphaFoldDB" id="A0A8J4WDZ8"/>
<keyword evidence="2" id="KW-1185">Reference proteome</keyword>
<evidence type="ECO:0000313" key="2">
    <source>
        <dbReference type="Proteomes" id="UP000748531"/>
    </source>
</evidence>
<name>A0A8J4WDZ8_9TREM</name>
<evidence type="ECO:0000313" key="1">
    <source>
        <dbReference type="EMBL" id="KAF5396246.1"/>
    </source>
</evidence>
<gene>
    <name evidence="1" type="ORF">PHET_11146</name>
</gene>
<feature type="non-terminal residue" evidence="1">
    <location>
        <position position="83"/>
    </location>
</feature>